<evidence type="ECO:0000313" key="2">
    <source>
        <dbReference type="Proteomes" id="UP000564677"/>
    </source>
</evidence>
<accession>A0A7X5UZ77</accession>
<keyword evidence="2" id="KW-1185">Reference proteome</keyword>
<evidence type="ECO:0000313" key="1">
    <source>
        <dbReference type="EMBL" id="NIJ64307.1"/>
    </source>
</evidence>
<name>A0A7X5UZ77_9SPHN</name>
<gene>
    <name evidence="1" type="ORF">FHR20_001238</name>
</gene>
<proteinExistence type="predicted"/>
<dbReference type="RefSeq" id="WP_167298688.1">
    <property type="nucleotide sequence ID" value="NZ_JAASQV010000001.1"/>
</dbReference>
<dbReference type="EMBL" id="JAASQV010000001">
    <property type="protein sequence ID" value="NIJ64307.1"/>
    <property type="molecule type" value="Genomic_DNA"/>
</dbReference>
<sequence length="295" mass="32930">MADNEQALCEALIRLFEEDLGAERSDVTYPETDHSGPPVEMRLRLGAARFAIEHTLIEPFPLAIQTGKWFQELTAEIEAVLNGSMPAPGTYQLVFPIHPTEGKPRRTHAALREHIMQWVRSAGAELHAECPARLDRDHQPHGYRGVRTTEIDGIPLSLSLVVHWSEKGHRDGALFLARSVGDDVQDQRRIRIRTALNKKLPKLAACRADGDVTVLVLEYADTALTNQVLVAQALEAELVDRDDCPVHIFLADTTGDEMWYFFQPVADQVFSIDMDYIDVVPPTTETLEGGVRCST</sequence>
<dbReference type="AlphaFoldDB" id="A0A7X5UZ77"/>
<reference evidence="1 2" key="1">
    <citation type="submission" date="2020-03" db="EMBL/GenBank/DDBJ databases">
        <title>Genomic Encyclopedia of Type Strains, Phase IV (KMG-IV): sequencing the most valuable type-strain genomes for metagenomic binning, comparative biology and taxonomic classification.</title>
        <authorList>
            <person name="Goeker M."/>
        </authorList>
    </citation>
    <scope>NUCLEOTIDE SEQUENCE [LARGE SCALE GENOMIC DNA]</scope>
    <source>
        <strain evidence="1 2">DSM 4733</strain>
    </source>
</reference>
<comment type="caution">
    <text evidence="1">The sequence shown here is derived from an EMBL/GenBank/DDBJ whole genome shotgun (WGS) entry which is preliminary data.</text>
</comment>
<protein>
    <submittedName>
        <fullName evidence="1">Uncharacterized protein</fullName>
    </submittedName>
</protein>
<dbReference type="Proteomes" id="UP000564677">
    <property type="component" value="Unassembled WGS sequence"/>
</dbReference>
<organism evidence="1 2">
    <name type="scientific">Sphingomonas leidyi</name>
    <dbReference type="NCBI Taxonomy" id="68569"/>
    <lineage>
        <taxon>Bacteria</taxon>
        <taxon>Pseudomonadati</taxon>
        <taxon>Pseudomonadota</taxon>
        <taxon>Alphaproteobacteria</taxon>
        <taxon>Sphingomonadales</taxon>
        <taxon>Sphingomonadaceae</taxon>
        <taxon>Sphingomonas</taxon>
    </lineage>
</organism>